<dbReference type="GO" id="GO:0022625">
    <property type="term" value="C:cytosolic large ribosomal subunit"/>
    <property type="evidence" value="ECO:0007669"/>
    <property type="project" value="TreeGrafter"/>
</dbReference>
<dbReference type="GO" id="GO:0000027">
    <property type="term" value="P:ribosomal large subunit assembly"/>
    <property type="evidence" value="ECO:0007669"/>
    <property type="project" value="TreeGrafter"/>
</dbReference>
<dbReference type="AlphaFoldDB" id="A0A5N3V755"/>
<protein>
    <recommendedName>
        <fullName evidence="6">Ribosomal protein 50S-L18Ae/60S-L20/60S-L18A domain-containing protein</fullName>
    </recommendedName>
</protein>
<sequence>MVMGFVKVVKNKAYFKRYQYNTPKYRMIVHVTNRDIICQIAYGY</sequence>
<dbReference type="GO" id="GO:0008097">
    <property type="term" value="F:5S rRNA binding"/>
    <property type="evidence" value="ECO:0007669"/>
    <property type="project" value="InterPro"/>
</dbReference>
<dbReference type="Gene3D" id="3.30.420.100">
    <property type="match status" value="1"/>
</dbReference>
<accession>A0A5N3V755</accession>
<evidence type="ECO:0008006" key="6">
    <source>
        <dbReference type="Google" id="ProtNLM"/>
    </source>
</evidence>
<dbReference type="Proteomes" id="UP000326458">
    <property type="component" value="Unassembled WGS sequence"/>
</dbReference>
<gene>
    <name evidence="4" type="ORF">FD754_021929</name>
</gene>
<dbReference type="Pfam" id="PF17144">
    <property type="entry name" value="Ribosomal_L5e"/>
    <property type="match status" value="1"/>
</dbReference>
<comment type="caution">
    <text evidence="4">The sequence shown here is derived from an EMBL/GenBank/DDBJ whole genome shotgun (WGS) entry which is preliminary data.</text>
</comment>
<name>A0A5N3V755_MUNMU</name>
<dbReference type="SUPFAM" id="SSF53137">
    <property type="entry name" value="Translational machinery components"/>
    <property type="match status" value="1"/>
</dbReference>
<keyword evidence="5" id="KW-1185">Reference proteome</keyword>
<dbReference type="InterPro" id="IPR005485">
    <property type="entry name" value="Rbsml_uL18_euk_arch"/>
</dbReference>
<dbReference type="PANTHER" id="PTHR23410:SF12">
    <property type="entry name" value="LARGE RIBOSOMAL SUBUNIT PROTEIN UL18"/>
    <property type="match status" value="1"/>
</dbReference>
<dbReference type="EMBL" id="VCEA01000003">
    <property type="protein sequence ID" value="KAB0345003.1"/>
    <property type="molecule type" value="Genomic_DNA"/>
</dbReference>
<dbReference type="GO" id="GO:0006412">
    <property type="term" value="P:translation"/>
    <property type="evidence" value="ECO:0007669"/>
    <property type="project" value="InterPro"/>
</dbReference>
<proteinExistence type="inferred from homology"/>
<dbReference type="PANTHER" id="PTHR23410">
    <property type="entry name" value="RIBOSOMAL PROTEIN L5-RELATED"/>
    <property type="match status" value="1"/>
</dbReference>
<evidence type="ECO:0000256" key="1">
    <source>
        <dbReference type="ARBA" id="ARBA00007116"/>
    </source>
</evidence>
<reference evidence="4 5" key="1">
    <citation type="submission" date="2019-06" db="EMBL/GenBank/DDBJ databases">
        <title>Discovery of a novel chromosome fission-fusion reversal in muntjac.</title>
        <authorList>
            <person name="Mudd A.B."/>
            <person name="Bredeson J.V."/>
            <person name="Baum R."/>
            <person name="Hockemeyer D."/>
            <person name="Rokhsar D.S."/>
        </authorList>
    </citation>
    <scope>NUCLEOTIDE SEQUENCE [LARGE SCALE GENOMIC DNA]</scope>
    <source>
        <strain evidence="4">UTSW_UCB_Mm</strain>
        <tissue evidence="4">Fibroblast cell line</tissue>
    </source>
</reference>
<comment type="similarity">
    <text evidence="1">Belongs to the universal ribosomal protein uL18 family.</text>
</comment>
<evidence type="ECO:0000313" key="4">
    <source>
        <dbReference type="EMBL" id="KAB0345003.1"/>
    </source>
</evidence>
<keyword evidence="2" id="KW-0689">Ribosomal protein</keyword>
<evidence type="ECO:0000256" key="3">
    <source>
        <dbReference type="ARBA" id="ARBA00023274"/>
    </source>
</evidence>
<evidence type="ECO:0000313" key="5">
    <source>
        <dbReference type="Proteomes" id="UP000326458"/>
    </source>
</evidence>
<keyword evidence="3" id="KW-0687">Ribonucleoprotein</keyword>
<evidence type="ECO:0000256" key="2">
    <source>
        <dbReference type="ARBA" id="ARBA00022980"/>
    </source>
</evidence>
<organism evidence="4 5">
    <name type="scientific">Muntiacus muntjak</name>
    <name type="common">Barking deer</name>
    <name type="synonym">Indian muntjac</name>
    <dbReference type="NCBI Taxonomy" id="9888"/>
    <lineage>
        <taxon>Eukaryota</taxon>
        <taxon>Metazoa</taxon>
        <taxon>Chordata</taxon>
        <taxon>Craniata</taxon>
        <taxon>Vertebrata</taxon>
        <taxon>Euteleostomi</taxon>
        <taxon>Mammalia</taxon>
        <taxon>Eutheria</taxon>
        <taxon>Laurasiatheria</taxon>
        <taxon>Artiodactyla</taxon>
        <taxon>Ruminantia</taxon>
        <taxon>Pecora</taxon>
        <taxon>Cervidae</taxon>
        <taxon>Muntiacinae</taxon>
        <taxon>Muntiacus</taxon>
    </lineage>
</organism>
<dbReference type="GO" id="GO:0003735">
    <property type="term" value="F:structural constituent of ribosome"/>
    <property type="evidence" value="ECO:0007669"/>
    <property type="project" value="InterPro"/>
</dbReference>